<dbReference type="PANTHER" id="PTHR35175">
    <property type="entry name" value="DUF1289 DOMAIN-CONTAINING PROTEIN"/>
    <property type="match status" value="1"/>
</dbReference>
<proteinExistence type="predicted"/>
<evidence type="ECO:0000313" key="1">
    <source>
        <dbReference type="EMBL" id="MDR5651248.1"/>
    </source>
</evidence>
<protein>
    <submittedName>
        <fullName evidence="1">DUF1289 domain-containing protein</fullName>
    </submittedName>
</protein>
<name>A0ABU1F3M4_9RHOB</name>
<reference evidence="1 2" key="1">
    <citation type="submission" date="2023-09" db="EMBL/GenBank/DDBJ databases">
        <title>Xinfangfangia sedmenti sp. nov., isolated the sedment.</title>
        <authorList>
            <person name="Xu L."/>
        </authorList>
    </citation>
    <scope>NUCLEOTIDE SEQUENCE [LARGE SCALE GENOMIC DNA]</scope>
    <source>
        <strain evidence="1 2">LG-4</strain>
    </source>
</reference>
<dbReference type="PANTHER" id="PTHR35175:SF2">
    <property type="entry name" value="DUF1289 DOMAIN-CONTAINING PROTEIN"/>
    <property type="match status" value="1"/>
</dbReference>
<comment type="caution">
    <text evidence="1">The sequence shown here is derived from an EMBL/GenBank/DDBJ whole genome shotgun (WGS) entry which is preliminary data.</text>
</comment>
<keyword evidence="2" id="KW-1185">Reference proteome</keyword>
<accession>A0ABU1F3M4</accession>
<dbReference type="RefSeq" id="WP_310455334.1">
    <property type="nucleotide sequence ID" value="NZ_JAVKPH010000001.1"/>
</dbReference>
<sequence>MSRVETPCIKVCRQDKAAGICEGCGRTVHEVILWTTMTEEARQEVLRALPGRLAGLAAARAQDERG</sequence>
<evidence type="ECO:0000313" key="2">
    <source>
        <dbReference type="Proteomes" id="UP001247754"/>
    </source>
</evidence>
<dbReference type="InterPro" id="IPR010710">
    <property type="entry name" value="DUF1289"/>
</dbReference>
<dbReference type="Proteomes" id="UP001247754">
    <property type="component" value="Unassembled WGS sequence"/>
</dbReference>
<gene>
    <name evidence="1" type="ORF">RGD00_01400</name>
</gene>
<dbReference type="EMBL" id="JAVKPH010000001">
    <property type="protein sequence ID" value="MDR5651248.1"/>
    <property type="molecule type" value="Genomic_DNA"/>
</dbReference>
<dbReference type="Pfam" id="PF06945">
    <property type="entry name" value="DUF1289"/>
    <property type="match status" value="1"/>
</dbReference>
<organism evidence="1 2">
    <name type="scientific">Ruixingdingia sedimenti</name>
    <dbReference type="NCBI Taxonomy" id="3073604"/>
    <lineage>
        <taxon>Bacteria</taxon>
        <taxon>Pseudomonadati</taxon>
        <taxon>Pseudomonadota</taxon>
        <taxon>Alphaproteobacteria</taxon>
        <taxon>Rhodobacterales</taxon>
        <taxon>Paracoccaceae</taxon>
        <taxon>Ruixingdingia</taxon>
    </lineage>
</organism>